<evidence type="ECO:0000256" key="3">
    <source>
        <dbReference type="ARBA" id="ARBA00009881"/>
    </source>
</evidence>
<dbReference type="PANTHER" id="PTHR42747:SF3">
    <property type="entry name" value="NITRONATE MONOOXYGENASE-RELATED"/>
    <property type="match status" value="1"/>
</dbReference>
<dbReference type="Gene3D" id="3.20.20.70">
    <property type="entry name" value="Aldolase class I"/>
    <property type="match status" value="1"/>
</dbReference>
<dbReference type="OrthoDB" id="9778912at2"/>
<keyword evidence="9" id="KW-0560">Oxidoreductase</keyword>
<dbReference type="GO" id="GO:0000166">
    <property type="term" value="F:nucleotide binding"/>
    <property type="evidence" value="ECO:0007669"/>
    <property type="project" value="UniProtKB-KW"/>
</dbReference>
<comment type="cofactor">
    <cofactor evidence="1">
        <name>FMN</name>
        <dbReference type="ChEBI" id="CHEBI:58210"/>
    </cofactor>
</comment>
<evidence type="ECO:0000313" key="13">
    <source>
        <dbReference type="EMBL" id="TCL49684.1"/>
    </source>
</evidence>
<evidence type="ECO:0000256" key="5">
    <source>
        <dbReference type="ARBA" id="ARBA00022575"/>
    </source>
</evidence>
<dbReference type="GO" id="GO:0009636">
    <property type="term" value="P:response to toxic substance"/>
    <property type="evidence" value="ECO:0007669"/>
    <property type="project" value="UniProtKB-KW"/>
</dbReference>
<sequence>MWNHTEVTKKLSIKFPIIQAGMAGGITTPELVAAVSNAGGLGMLGAGYMTPEQLESDIQKIIKLTSKPFGVNLFVPENPVVIQEEIERANQLLEPIRQRLGIKKKSHLPQINTSVFDEQIQIVLKYEVPVCSFTFGIPPRETIHQLKKNGIVTIGTATTVKEAIMNEEAGMDMVVVQGSEAGGHRGSFAEPFDDSMIGTMALIPQVADHVSIPIIAAGGIMDGRGVFAALILGAEAVQMGTAFVTCVESGANELHKKAILNGTEEQTVITSAFSGKPARGLKNEFIVKMKEHEDSLPAYPIQNMLTQDIRSEAAKQKKSEWMSLWCGQNPRLSKHLHAAELIEMITNQIEEIINKFHLIKETERLI</sequence>
<name>A0A4R1QNW6_9BACL</name>
<comment type="function">
    <text evidence="2">Nitronate monooxygenase that uses molecular oxygen to catalyze the oxidative denitrification of alkyl nitronates. Acts on propionate 3-nitronate (P3N), the presumed physiological substrate. Probably functions in the detoxification of P3N, a metabolic poison produced by plants and fungi as a defense mechanism.</text>
</comment>
<proteinExistence type="inferred from homology"/>
<dbReference type="Proteomes" id="UP000295658">
    <property type="component" value="Unassembled WGS sequence"/>
</dbReference>
<dbReference type="SUPFAM" id="SSF51412">
    <property type="entry name" value="Inosine monophosphate dehydrogenase (IMPDH)"/>
    <property type="match status" value="1"/>
</dbReference>
<dbReference type="CDD" id="cd04730">
    <property type="entry name" value="NPD_like"/>
    <property type="match status" value="1"/>
</dbReference>
<evidence type="ECO:0000256" key="2">
    <source>
        <dbReference type="ARBA" id="ARBA00003535"/>
    </source>
</evidence>
<dbReference type="Pfam" id="PF03060">
    <property type="entry name" value="NMO"/>
    <property type="match status" value="1"/>
</dbReference>
<keyword evidence="14" id="KW-1185">Reference proteome</keyword>
<keyword evidence="5" id="KW-0216">Detoxification</keyword>
<evidence type="ECO:0000256" key="12">
    <source>
        <dbReference type="ARBA" id="ARBA00049401"/>
    </source>
</evidence>
<evidence type="ECO:0000256" key="11">
    <source>
        <dbReference type="ARBA" id="ARBA00031155"/>
    </source>
</evidence>
<keyword evidence="10 13" id="KW-0503">Monooxygenase</keyword>
<evidence type="ECO:0000256" key="4">
    <source>
        <dbReference type="ARBA" id="ARBA00013457"/>
    </source>
</evidence>
<organism evidence="13 14">
    <name type="scientific">Thermolongibacillus altinsuensis</name>
    <dbReference type="NCBI Taxonomy" id="575256"/>
    <lineage>
        <taxon>Bacteria</taxon>
        <taxon>Bacillati</taxon>
        <taxon>Bacillota</taxon>
        <taxon>Bacilli</taxon>
        <taxon>Bacillales</taxon>
        <taxon>Anoxybacillaceae</taxon>
        <taxon>Thermolongibacillus</taxon>
    </lineage>
</organism>
<dbReference type="AlphaFoldDB" id="A0A4R1QNW6"/>
<dbReference type="FunFam" id="3.20.20.70:FF:000154">
    <property type="entry name" value="Probable nitronate monooxygenase"/>
    <property type="match status" value="1"/>
</dbReference>
<evidence type="ECO:0000256" key="1">
    <source>
        <dbReference type="ARBA" id="ARBA00001917"/>
    </source>
</evidence>
<comment type="caution">
    <text evidence="13">The sequence shown here is derived from an EMBL/GenBank/DDBJ whole genome shotgun (WGS) entry which is preliminary data.</text>
</comment>
<protein>
    <recommendedName>
        <fullName evidence="4">Probable nitronate monooxygenase</fullName>
    </recommendedName>
    <alternativeName>
        <fullName evidence="11">Propionate 3-nitronate monooxygenase</fullName>
    </alternativeName>
</protein>
<evidence type="ECO:0000313" key="14">
    <source>
        <dbReference type="Proteomes" id="UP000295658"/>
    </source>
</evidence>
<dbReference type="InterPro" id="IPR013785">
    <property type="entry name" value="Aldolase_TIM"/>
</dbReference>
<keyword evidence="8" id="KW-0547">Nucleotide-binding</keyword>
<accession>A0A4R1QNW6</accession>
<dbReference type="EMBL" id="SLUL01000006">
    <property type="protein sequence ID" value="TCL49684.1"/>
    <property type="molecule type" value="Genomic_DNA"/>
</dbReference>
<comment type="catalytic activity">
    <reaction evidence="12">
        <text>3 propionate 3-nitronate + 3 O2 + H2O = 3 3-oxopropanoate + 2 nitrate + nitrite + H2O2 + 3 H(+)</text>
        <dbReference type="Rhea" id="RHEA:57332"/>
        <dbReference type="ChEBI" id="CHEBI:15377"/>
        <dbReference type="ChEBI" id="CHEBI:15378"/>
        <dbReference type="ChEBI" id="CHEBI:15379"/>
        <dbReference type="ChEBI" id="CHEBI:16240"/>
        <dbReference type="ChEBI" id="CHEBI:16301"/>
        <dbReference type="ChEBI" id="CHEBI:17632"/>
        <dbReference type="ChEBI" id="CHEBI:33190"/>
        <dbReference type="ChEBI" id="CHEBI:136067"/>
    </reaction>
</comment>
<reference evidence="13 14" key="1">
    <citation type="submission" date="2019-03" db="EMBL/GenBank/DDBJ databases">
        <title>Genomic Encyclopedia of Type Strains, Phase IV (KMG-IV): sequencing the most valuable type-strain genomes for metagenomic binning, comparative biology and taxonomic classification.</title>
        <authorList>
            <person name="Goeker M."/>
        </authorList>
    </citation>
    <scope>NUCLEOTIDE SEQUENCE [LARGE SCALE GENOMIC DNA]</scope>
    <source>
        <strain evidence="13 14">DSM 24979</strain>
    </source>
</reference>
<dbReference type="GO" id="GO:0018580">
    <property type="term" value="F:nitronate monooxygenase activity"/>
    <property type="evidence" value="ECO:0007669"/>
    <property type="project" value="InterPro"/>
</dbReference>
<dbReference type="RefSeq" id="WP_132948240.1">
    <property type="nucleotide sequence ID" value="NZ_SLUL01000006.1"/>
</dbReference>
<dbReference type="PANTHER" id="PTHR42747">
    <property type="entry name" value="NITRONATE MONOOXYGENASE-RELATED"/>
    <property type="match status" value="1"/>
</dbReference>
<evidence type="ECO:0000256" key="7">
    <source>
        <dbReference type="ARBA" id="ARBA00022643"/>
    </source>
</evidence>
<comment type="similarity">
    <text evidence="3">Belongs to the nitronate monooxygenase family. NMO class I subfamily.</text>
</comment>
<keyword evidence="6" id="KW-0285">Flavoprotein</keyword>
<gene>
    <name evidence="13" type="ORF">EDD69_10635</name>
</gene>
<keyword evidence="7" id="KW-0288">FMN</keyword>
<evidence type="ECO:0000256" key="8">
    <source>
        <dbReference type="ARBA" id="ARBA00022741"/>
    </source>
</evidence>
<evidence type="ECO:0000256" key="9">
    <source>
        <dbReference type="ARBA" id="ARBA00023002"/>
    </source>
</evidence>
<evidence type="ECO:0000256" key="10">
    <source>
        <dbReference type="ARBA" id="ARBA00023033"/>
    </source>
</evidence>
<dbReference type="InterPro" id="IPR004136">
    <property type="entry name" value="NMO"/>
</dbReference>
<evidence type="ECO:0000256" key="6">
    <source>
        <dbReference type="ARBA" id="ARBA00022630"/>
    </source>
</evidence>